<reference evidence="2" key="1">
    <citation type="submission" date="2023-10" db="EMBL/GenBank/DDBJ databases">
        <title>Development of a sustainable strategy for remediation of hydrocarbon-contaminated territories based on the waste exchange concept.</title>
        <authorList>
            <person name="Krivoruchko A."/>
        </authorList>
    </citation>
    <scope>NUCLEOTIDE SEQUENCE</scope>
    <source>
        <strain evidence="2">IEGM 1175</strain>
    </source>
</reference>
<comment type="caution">
    <text evidence="2">The sequence shown here is derived from an EMBL/GenBank/DDBJ whole genome shotgun (WGS) entry which is preliminary data.</text>
</comment>
<keyword evidence="1" id="KW-0732">Signal</keyword>
<sequence length="209" mass="21279">MRSLRRLGVIAATTALAGTSALAGVGMAGAQNSTAWRLDSPSTVFVERDEGGDLVVSYDNRSNHDLLCYAYIGTPRTVEVLYDVHVEAGFSGDLDIFPPATDVGTIGEELGVRGVVGVFALENGASGPVTFVNPEEGQDGDVVLVPTPLQQPSDKAFSPEIVTVCAFSEDGDDGLTYAELETSSTGGGGSGGGGDVFGSLADLSGSLGS</sequence>
<evidence type="ECO:0000313" key="2">
    <source>
        <dbReference type="EMBL" id="MDV6298821.1"/>
    </source>
</evidence>
<protein>
    <recommendedName>
        <fullName evidence="4">Secreted protein</fullName>
    </recommendedName>
</protein>
<evidence type="ECO:0008006" key="4">
    <source>
        <dbReference type="Google" id="ProtNLM"/>
    </source>
</evidence>
<proteinExistence type="predicted"/>
<feature type="chain" id="PRO_5041901874" description="Secreted protein" evidence="1">
    <location>
        <begin position="24"/>
        <end position="209"/>
    </location>
</feature>
<dbReference type="EMBL" id="JAWLKJ010000001">
    <property type="protein sequence ID" value="MDV6298821.1"/>
    <property type="molecule type" value="Genomic_DNA"/>
</dbReference>
<name>A0AAE4R0N2_9ACTN</name>
<organism evidence="2 3">
    <name type="scientific">Dietzia maris</name>
    <dbReference type="NCBI Taxonomy" id="37915"/>
    <lineage>
        <taxon>Bacteria</taxon>
        <taxon>Bacillati</taxon>
        <taxon>Actinomycetota</taxon>
        <taxon>Actinomycetes</taxon>
        <taxon>Mycobacteriales</taxon>
        <taxon>Dietziaceae</taxon>
        <taxon>Dietzia</taxon>
    </lineage>
</organism>
<accession>A0AAE4R0N2</accession>
<dbReference type="RefSeq" id="WP_317469217.1">
    <property type="nucleotide sequence ID" value="NZ_JAWLKJ010000001.1"/>
</dbReference>
<gene>
    <name evidence="2" type="ORF">R3P82_06800</name>
</gene>
<dbReference type="AlphaFoldDB" id="A0AAE4R0N2"/>
<evidence type="ECO:0000256" key="1">
    <source>
        <dbReference type="SAM" id="SignalP"/>
    </source>
</evidence>
<feature type="signal peptide" evidence="1">
    <location>
        <begin position="1"/>
        <end position="23"/>
    </location>
</feature>
<evidence type="ECO:0000313" key="3">
    <source>
        <dbReference type="Proteomes" id="UP001185873"/>
    </source>
</evidence>
<dbReference type="Proteomes" id="UP001185873">
    <property type="component" value="Unassembled WGS sequence"/>
</dbReference>